<dbReference type="PANTHER" id="PTHR28061">
    <property type="entry name" value="INO EIGHTY SUBUNIT 4"/>
    <property type="match status" value="1"/>
</dbReference>
<proteinExistence type="predicted"/>
<feature type="compositionally biased region" description="Polar residues" evidence="1">
    <location>
        <begin position="76"/>
        <end position="93"/>
    </location>
</feature>
<accession>A0A8S8ZSY5</accession>
<feature type="compositionally biased region" description="Low complexity" evidence="1">
    <location>
        <begin position="18"/>
        <end position="32"/>
    </location>
</feature>
<dbReference type="PANTHER" id="PTHR28061:SF1">
    <property type="entry name" value="INO80 COMPLEX SUBUNIT 4"/>
    <property type="match status" value="1"/>
</dbReference>
<evidence type="ECO:0000313" key="3">
    <source>
        <dbReference type="Proteomes" id="UP000433876"/>
    </source>
</evidence>
<gene>
    <name evidence="2" type="ORF">SMACR_08384</name>
</gene>
<dbReference type="Proteomes" id="UP000433876">
    <property type="component" value="Unassembled WGS sequence"/>
</dbReference>
<feature type="compositionally biased region" description="Basic and acidic residues" evidence="1">
    <location>
        <begin position="52"/>
        <end position="64"/>
    </location>
</feature>
<feature type="compositionally biased region" description="Polar residues" evidence="1">
    <location>
        <begin position="225"/>
        <end position="253"/>
    </location>
</feature>
<sequence>MAPPVKNSATPKDRRRSNGVGVSVASSNGASSKVVTLSVTPNKLRAIVDPGYVKEDTPLAKETNDSPADSTVIPAVTNSAAENASDSNVNTPAAGTPAPQSVPMGPPTDGLKKKGVKRAAGAGVNGNGEAKVRGKPGPKKKQRLEDGTVEGGRGGLAAHKLGPKANMGAINAGLRALDRSGKPCRKWTRGGFTLKSFTGVVWELPRWTAPPKPRPEPTAEEPTPVSASAEGSSKENIVSGQNTQVKSEPSNNGADVEMKNAPSFAAANSAAPSPGPTPAPAPAAAPTAIAV</sequence>
<name>A0A8S8ZSY5_SORMA</name>
<evidence type="ECO:0000256" key="1">
    <source>
        <dbReference type="SAM" id="MobiDB-lite"/>
    </source>
</evidence>
<evidence type="ECO:0000313" key="2">
    <source>
        <dbReference type="EMBL" id="KAA8631402.1"/>
    </source>
</evidence>
<dbReference type="OMA" id="KPCRRWA"/>
<dbReference type="GO" id="GO:0006338">
    <property type="term" value="P:chromatin remodeling"/>
    <property type="evidence" value="ECO:0007669"/>
    <property type="project" value="InterPro"/>
</dbReference>
<feature type="compositionally biased region" description="Low complexity" evidence="1">
    <location>
        <begin position="261"/>
        <end position="272"/>
    </location>
</feature>
<evidence type="ECO:0008006" key="4">
    <source>
        <dbReference type="Google" id="ProtNLM"/>
    </source>
</evidence>
<protein>
    <recommendedName>
        <fullName evidence="4">INO80 complex subunit 4</fullName>
    </recommendedName>
</protein>
<feature type="region of interest" description="Disordered" evidence="1">
    <location>
        <begin position="205"/>
        <end position="291"/>
    </location>
</feature>
<feature type="compositionally biased region" description="Basic residues" evidence="1">
    <location>
        <begin position="133"/>
        <end position="142"/>
    </location>
</feature>
<reference evidence="2 3" key="1">
    <citation type="submission" date="2017-07" db="EMBL/GenBank/DDBJ databases">
        <title>Genome sequence of the Sordaria macrospora wild type strain R19027.</title>
        <authorList>
            <person name="Nowrousian M."/>
            <person name="Teichert I."/>
            <person name="Kueck U."/>
        </authorList>
    </citation>
    <scope>NUCLEOTIDE SEQUENCE [LARGE SCALE GENOMIC DNA]</scope>
    <source>
        <strain evidence="2 3">R19027</strain>
        <tissue evidence="2">Mycelium</tissue>
    </source>
</reference>
<dbReference type="InterPro" id="IPR013175">
    <property type="entry name" value="INO80_su_Ies4"/>
</dbReference>
<dbReference type="GO" id="GO:0031011">
    <property type="term" value="C:Ino80 complex"/>
    <property type="evidence" value="ECO:0007669"/>
    <property type="project" value="InterPro"/>
</dbReference>
<comment type="caution">
    <text evidence="2">The sequence shown here is derived from an EMBL/GenBank/DDBJ whole genome shotgun (WGS) entry which is preliminary data.</text>
</comment>
<dbReference type="EMBL" id="NMPR01000078">
    <property type="protein sequence ID" value="KAA8631402.1"/>
    <property type="molecule type" value="Genomic_DNA"/>
</dbReference>
<dbReference type="VEuPathDB" id="FungiDB:SMAC_08384"/>
<feature type="compositionally biased region" description="Pro residues" evidence="1">
    <location>
        <begin position="273"/>
        <end position="283"/>
    </location>
</feature>
<feature type="region of interest" description="Disordered" evidence="1">
    <location>
        <begin position="1"/>
        <end position="162"/>
    </location>
</feature>
<dbReference type="AlphaFoldDB" id="A0A8S8ZSY5"/>
<organism evidence="2 3">
    <name type="scientific">Sordaria macrospora</name>
    <dbReference type="NCBI Taxonomy" id="5147"/>
    <lineage>
        <taxon>Eukaryota</taxon>
        <taxon>Fungi</taxon>
        <taxon>Dikarya</taxon>
        <taxon>Ascomycota</taxon>
        <taxon>Pezizomycotina</taxon>
        <taxon>Sordariomycetes</taxon>
        <taxon>Sordariomycetidae</taxon>
        <taxon>Sordariales</taxon>
        <taxon>Sordariaceae</taxon>
        <taxon>Sordaria</taxon>
    </lineage>
</organism>
<dbReference type="Pfam" id="PF08193">
    <property type="entry name" value="INO80_Ies4"/>
    <property type="match status" value="1"/>
</dbReference>